<accession>A0ACB6QGP4</accession>
<comment type="caution">
    <text evidence="1">The sequence shown here is derived from an EMBL/GenBank/DDBJ whole genome shotgun (WGS) entry which is preliminary data.</text>
</comment>
<evidence type="ECO:0000313" key="2">
    <source>
        <dbReference type="Proteomes" id="UP000799755"/>
    </source>
</evidence>
<name>A0ACB6QGP4_9PLEO</name>
<evidence type="ECO:0000313" key="1">
    <source>
        <dbReference type="EMBL" id="KAF2466096.1"/>
    </source>
</evidence>
<proteinExistence type="predicted"/>
<dbReference type="EMBL" id="MU003526">
    <property type="protein sequence ID" value="KAF2466096.1"/>
    <property type="molecule type" value="Genomic_DNA"/>
</dbReference>
<reference evidence="1" key="1">
    <citation type="journal article" date="2020" name="Stud. Mycol.">
        <title>101 Dothideomycetes genomes: a test case for predicting lifestyles and emergence of pathogens.</title>
        <authorList>
            <person name="Haridas S."/>
            <person name="Albert R."/>
            <person name="Binder M."/>
            <person name="Bloem J."/>
            <person name="Labutti K."/>
            <person name="Salamov A."/>
            <person name="Andreopoulos B."/>
            <person name="Baker S."/>
            <person name="Barry K."/>
            <person name="Bills G."/>
            <person name="Bluhm B."/>
            <person name="Cannon C."/>
            <person name="Castanera R."/>
            <person name="Culley D."/>
            <person name="Daum C."/>
            <person name="Ezra D."/>
            <person name="Gonzalez J."/>
            <person name="Henrissat B."/>
            <person name="Kuo A."/>
            <person name="Liang C."/>
            <person name="Lipzen A."/>
            <person name="Lutzoni F."/>
            <person name="Magnuson J."/>
            <person name="Mondo S."/>
            <person name="Nolan M."/>
            <person name="Ohm R."/>
            <person name="Pangilinan J."/>
            <person name="Park H.-J."/>
            <person name="Ramirez L."/>
            <person name="Alfaro M."/>
            <person name="Sun H."/>
            <person name="Tritt A."/>
            <person name="Yoshinaga Y."/>
            <person name="Zwiers L.-H."/>
            <person name="Turgeon B."/>
            <person name="Goodwin S."/>
            <person name="Spatafora J."/>
            <person name="Crous P."/>
            <person name="Grigoriev I."/>
        </authorList>
    </citation>
    <scope>NUCLEOTIDE SEQUENCE</scope>
    <source>
        <strain evidence="1">ATCC 200398</strain>
    </source>
</reference>
<dbReference type="Proteomes" id="UP000799755">
    <property type="component" value="Unassembled WGS sequence"/>
</dbReference>
<gene>
    <name evidence="1" type="ORF">BDR25DRAFT_237994</name>
</gene>
<sequence>MAKTAKLKKRQSTLHSRASRRALSPPTAITLSKSLSTTTTTSSRPSTTPNPHVLAAHSAGITKKPKFKQLKRQQRIRHQKGLERAADVLDKRELKVQKSVGKERKVRDRKKGWEDVNESRLKVKSRMGFEALEEDGGSRREREWVSDEEMPEVEVAAESEGDEVLGLGISGEVKEVVVPESVPLPVASAFEEDELL</sequence>
<protein>
    <submittedName>
        <fullName evidence="1">Uncharacterized protein</fullName>
    </submittedName>
</protein>
<keyword evidence="2" id="KW-1185">Reference proteome</keyword>
<organism evidence="1 2">
    <name type="scientific">Lindgomyces ingoldianus</name>
    <dbReference type="NCBI Taxonomy" id="673940"/>
    <lineage>
        <taxon>Eukaryota</taxon>
        <taxon>Fungi</taxon>
        <taxon>Dikarya</taxon>
        <taxon>Ascomycota</taxon>
        <taxon>Pezizomycotina</taxon>
        <taxon>Dothideomycetes</taxon>
        <taxon>Pleosporomycetidae</taxon>
        <taxon>Pleosporales</taxon>
        <taxon>Lindgomycetaceae</taxon>
        <taxon>Lindgomyces</taxon>
    </lineage>
</organism>